<organism evidence="1 2">
    <name type="scientific">Araneus ventricosus</name>
    <name type="common">Orbweaver spider</name>
    <name type="synonym">Epeira ventricosa</name>
    <dbReference type="NCBI Taxonomy" id="182803"/>
    <lineage>
        <taxon>Eukaryota</taxon>
        <taxon>Metazoa</taxon>
        <taxon>Ecdysozoa</taxon>
        <taxon>Arthropoda</taxon>
        <taxon>Chelicerata</taxon>
        <taxon>Arachnida</taxon>
        <taxon>Araneae</taxon>
        <taxon>Araneomorphae</taxon>
        <taxon>Entelegynae</taxon>
        <taxon>Araneoidea</taxon>
        <taxon>Araneidae</taxon>
        <taxon>Araneus</taxon>
    </lineage>
</organism>
<evidence type="ECO:0000313" key="1">
    <source>
        <dbReference type="EMBL" id="GBM65803.1"/>
    </source>
</evidence>
<sequence length="88" mass="9598">APYTADLQWNRVSNLEPSGPKVETLPLGHRGPLRRTKYATAGNSQRKSSNDYRAAECVSGTSLVPLKQVNYNSSNMFSLGVSKLSLSK</sequence>
<dbReference type="Proteomes" id="UP000499080">
    <property type="component" value="Unassembled WGS sequence"/>
</dbReference>
<protein>
    <submittedName>
        <fullName evidence="1">Uncharacterized protein</fullName>
    </submittedName>
</protein>
<dbReference type="AlphaFoldDB" id="A0A4Y2HL79"/>
<evidence type="ECO:0000313" key="2">
    <source>
        <dbReference type="Proteomes" id="UP000499080"/>
    </source>
</evidence>
<accession>A0A4Y2HL79</accession>
<feature type="non-terminal residue" evidence="1">
    <location>
        <position position="1"/>
    </location>
</feature>
<reference evidence="1 2" key="1">
    <citation type="journal article" date="2019" name="Sci. Rep.">
        <title>Orb-weaving spider Araneus ventricosus genome elucidates the spidroin gene catalogue.</title>
        <authorList>
            <person name="Kono N."/>
            <person name="Nakamura H."/>
            <person name="Ohtoshi R."/>
            <person name="Moran D.A.P."/>
            <person name="Shinohara A."/>
            <person name="Yoshida Y."/>
            <person name="Fujiwara M."/>
            <person name="Mori M."/>
            <person name="Tomita M."/>
            <person name="Arakawa K."/>
        </authorList>
    </citation>
    <scope>NUCLEOTIDE SEQUENCE [LARGE SCALE GENOMIC DNA]</scope>
</reference>
<dbReference type="OrthoDB" id="1099063at2759"/>
<comment type="caution">
    <text evidence="1">The sequence shown here is derived from an EMBL/GenBank/DDBJ whole genome shotgun (WGS) entry which is preliminary data.</text>
</comment>
<gene>
    <name evidence="1" type="ORF">AVEN_164692_1</name>
</gene>
<proteinExistence type="predicted"/>
<dbReference type="EMBL" id="BGPR01259034">
    <property type="protein sequence ID" value="GBM65803.1"/>
    <property type="molecule type" value="Genomic_DNA"/>
</dbReference>
<name>A0A4Y2HL79_ARAVE</name>
<keyword evidence="2" id="KW-1185">Reference proteome</keyword>